<dbReference type="OrthoDB" id="9815258at2"/>
<keyword evidence="6 7" id="KW-0472">Membrane</keyword>
<evidence type="ECO:0000256" key="7">
    <source>
        <dbReference type="RuleBase" id="RU363032"/>
    </source>
</evidence>
<feature type="transmembrane region" description="Helical" evidence="7">
    <location>
        <begin position="553"/>
        <end position="580"/>
    </location>
</feature>
<protein>
    <submittedName>
        <fullName evidence="9">ABC transporter permease</fullName>
    </submittedName>
</protein>
<dbReference type="KEGG" id="hadh:FRZ61_09690"/>
<dbReference type="SUPFAM" id="SSF161098">
    <property type="entry name" value="MetI-like"/>
    <property type="match status" value="2"/>
</dbReference>
<dbReference type="RefSeq" id="WP_151115305.1">
    <property type="nucleotide sequence ID" value="NZ_CP042582.1"/>
</dbReference>
<feature type="transmembrane region" description="Helical" evidence="7">
    <location>
        <begin position="635"/>
        <end position="655"/>
    </location>
</feature>
<dbReference type="Pfam" id="PF00528">
    <property type="entry name" value="BPD_transp_1"/>
    <property type="match status" value="2"/>
</dbReference>
<gene>
    <name evidence="9" type="ORF">FRZ61_09690</name>
</gene>
<feature type="transmembrane region" description="Helical" evidence="7">
    <location>
        <begin position="337"/>
        <end position="355"/>
    </location>
</feature>
<dbReference type="AlphaFoldDB" id="A0A5J6MTW1"/>
<dbReference type="GO" id="GO:0015226">
    <property type="term" value="F:carnitine transmembrane transporter activity"/>
    <property type="evidence" value="ECO:0007669"/>
    <property type="project" value="TreeGrafter"/>
</dbReference>
<keyword evidence="4 7" id="KW-0812">Transmembrane</keyword>
<keyword evidence="5 7" id="KW-1133">Transmembrane helix</keyword>
<keyword evidence="3" id="KW-1003">Cell membrane</keyword>
<evidence type="ECO:0000259" key="8">
    <source>
        <dbReference type="PROSITE" id="PS50928"/>
    </source>
</evidence>
<dbReference type="Gene3D" id="1.10.3720.10">
    <property type="entry name" value="MetI-like"/>
    <property type="match status" value="2"/>
</dbReference>
<feature type="transmembrane region" description="Helical" evidence="7">
    <location>
        <begin position="183"/>
        <end position="208"/>
    </location>
</feature>
<evidence type="ECO:0000256" key="3">
    <source>
        <dbReference type="ARBA" id="ARBA00022475"/>
    </source>
</evidence>
<dbReference type="InterPro" id="IPR035906">
    <property type="entry name" value="MetI-like_sf"/>
</dbReference>
<keyword evidence="10" id="KW-1185">Reference proteome</keyword>
<feature type="transmembrane region" description="Helical" evidence="7">
    <location>
        <begin position="299"/>
        <end position="316"/>
    </location>
</feature>
<evidence type="ECO:0000256" key="1">
    <source>
        <dbReference type="ARBA" id="ARBA00004651"/>
    </source>
</evidence>
<feature type="transmembrane region" description="Helical" evidence="7">
    <location>
        <begin position="255"/>
        <end position="279"/>
    </location>
</feature>
<feature type="transmembrane region" description="Helical" evidence="7">
    <location>
        <begin position="485"/>
        <end position="502"/>
    </location>
</feature>
<feature type="domain" description="ABC transmembrane type-1" evidence="8">
    <location>
        <begin position="136"/>
        <end position="316"/>
    </location>
</feature>
<comment type="similarity">
    <text evidence="7">Belongs to the binding-protein-dependent transport system permease family.</text>
</comment>
<evidence type="ECO:0000256" key="5">
    <source>
        <dbReference type="ARBA" id="ARBA00022989"/>
    </source>
</evidence>
<feature type="transmembrane region" description="Helical" evidence="7">
    <location>
        <begin position="414"/>
        <end position="442"/>
    </location>
</feature>
<dbReference type="PANTHER" id="PTHR47737:SF1">
    <property type="entry name" value="GLYCINE BETAINE_PROLINE BETAINE TRANSPORT SYSTEM PERMEASE PROTEIN PROW"/>
    <property type="match status" value="1"/>
</dbReference>
<feature type="domain" description="ABC transmembrane type-1" evidence="8">
    <location>
        <begin position="505"/>
        <end position="684"/>
    </location>
</feature>
<feature type="transmembrane region" description="Helical" evidence="7">
    <location>
        <begin position="508"/>
        <end position="532"/>
    </location>
</feature>
<reference evidence="9 10" key="1">
    <citation type="submission" date="2019-08" db="EMBL/GenBank/DDBJ databases">
        <title>Hyperibacter terrae gen. nov., sp. nov. and Hyperibacter viscosus sp. nov., two new members in the family Rhodospirillaceae isolated from the rhizosphere of Hypericum perforatum.</title>
        <authorList>
            <person name="Noviana Z."/>
        </authorList>
    </citation>
    <scope>NUCLEOTIDE SEQUENCE [LARGE SCALE GENOMIC DNA]</scope>
    <source>
        <strain evidence="9 10">R5959</strain>
    </source>
</reference>
<evidence type="ECO:0000256" key="4">
    <source>
        <dbReference type="ARBA" id="ARBA00022692"/>
    </source>
</evidence>
<dbReference type="GO" id="GO:0005275">
    <property type="term" value="F:amine transmembrane transporter activity"/>
    <property type="evidence" value="ECO:0007669"/>
    <property type="project" value="TreeGrafter"/>
</dbReference>
<feature type="transmembrane region" description="Helical" evidence="7">
    <location>
        <begin position="141"/>
        <end position="162"/>
    </location>
</feature>
<proteinExistence type="inferred from homology"/>
<comment type="subcellular location">
    <subcellularLocation>
        <location evidence="1 7">Cell membrane</location>
        <topology evidence="1 7">Multi-pass membrane protein</topology>
    </subcellularLocation>
</comment>
<sequence>MTITAGPLASPRPLASSRVALWAWSGVSLLALLLLALRSELPWTVKWPADLVLPFDSWLDAAMAFVTQHCHRLFRFLAAGLRAVMDGLRWLLLGMPWITATTLAGLVAHSAGGRRLTILTVAACLYIVLFGFWPYTMNTLSLVGVAVPIAIALGFLLGVLGFRHPRFRRGLMPALDVMQTIPSLAYLIPFVLLFGYGPVVGLAASVIFACPPMIRNVILGLEQVPSEVVESGMMAGCTRLQHLFWVRVPAAMPAILIGINQAIMTTLSMVILAAIVGGYDDIGWQLLSTLRKSLFGQSLLAGLVIAIVAIVFDRVGQAFAARRMGVVRSRAERRRRWMIAGLAILASLVLALVVPPLRDYPSGWVLHPAQPLNDAVTWITANYFFVSDAIKNAVLFYFLFPLKIGFEGTVRPSFWGFALTPTVSAIYLAVALAFTLLAWRLGKWRAAAAAVAVFYLYYFGTTGTPWPVFMAAVTLLAWQVGGPRLALFALAGMAFMLLTGMWQRAMLTVQLCGAAVILSFLIGSAIGIWAAGSDRVSRIVGPICDTLQTMPQFVFLIPILMVFLAGEFSAMLAVLLYAVVPPIRYMESGLRRVPAQSIEAARSLGCTPGQLLWQVKIPLALPEIMLGLNQTIMMALYMVVVAALVGDVGLGQLVYQGVGTANFGEGAGAGIGIALIAMIADGILQALSRRQAAARGLNARLSNDKG</sequence>
<feature type="transmembrane region" description="Helical" evidence="7">
    <location>
        <begin position="90"/>
        <end position="109"/>
    </location>
</feature>
<feature type="transmembrane region" description="Helical" evidence="7">
    <location>
        <begin position="19"/>
        <end position="37"/>
    </location>
</feature>
<evidence type="ECO:0000313" key="9">
    <source>
        <dbReference type="EMBL" id="QEX21048.1"/>
    </source>
</evidence>
<dbReference type="GO" id="GO:0015871">
    <property type="term" value="P:choline transport"/>
    <property type="evidence" value="ECO:0007669"/>
    <property type="project" value="TreeGrafter"/>
</dbReference>
<evidence type="ECO:0000313" key="10">
    <source>
        <dbReference type="Proteomes" id="UP000325797"/>
    </source>
</evidence>
<dbReference type="GO" id="GO:0043190">
    <property type="term" value="C:ATP-binding cassette (ABC) transporter complex"/>
    <property type="evidence" value="ECO:0007669"/>
    <property type="project" value="TreeGrafter"/>
</dbReference>
<feature type="transmembrane region" description="Helical" evidence="7">
    <location>
        <begin position="454"/>
        <end position="478"/>
    </location>
</feature>
<accession>A0A5J6MTW1</accession>
<dbReference type="CDD" id="cd06261">
    <property type="entry name" value="TM_PBP2"/>
    <property type="match status" value="2"/>
</dbReference>
<evidence type="ECO:0000256" key="2">
    <source>
        <dbReference type="ARBA" id="ARBA00022448"/>
    </source>
</evidence>
<feature type="transmembrane region" description="Helical" evidence="7">
    <location>
        <begin position="116"/>
        <end position="135"/>
    </location>
</feature>
<feature type="transmembrane region" description="Helical" evidence="7">
    <location>
        <begin position="667"/>
        <end position="687"/>
    </location>
</feature>
<name>A0A5J6MTW1_9PROT</name>
<dbReference type="InterPro" id="IPR000515">
    <property type="entry name" value="MetI-like"/>
</dbReference>
<dbReference type="PANTHER" id="PTHR47737">
    <property type="entry name" value="GLYCINE BETAINE/PROLINE BETAINE TRANSPORT SYSTEM PERMEASE PROTEIN PROW"/>
    <property type="match status" value="1"/>
</dbReference>
<dbReference type="PROSITE" id="PS50928">
    <property type="entry name" value="ABC_TM1"/>
    <property type="match status" value="2"/>
</dbReference>
<dbReference type="GO" id="GO:0031460">
    <property type="term" value="P:glycine betaine transport"/>
    <property type="evidence" value="ECO:0007669"/>
    <property type="project" value="TreeGrafter"/>
</dbReference>
<organism evidence="9 10">
    <name type="scientific">Hypericibacter adhaerens</name>
    <dbReference type="NCBI Taxonomy" id="2602016"/>
    <lineage>
        <taxon>Bacteria</taxon>
        <taxon>Pseudomonadati</taxon>
        <taxon>Pseudomonadota</taxon>
        <taxon>Alphaproteobacteria</taxon>
        <taxon>Rhodospirillales</taxon>
        <taxon>Dongiaceae</taxon>
        <taxon>Hypericibacter</taxon>
    </lineage>
</organism>
<evidence type="ECO:0000256" key="6">
    <source>
        <dbReference type="ARBA" id="ARBA00023136"/>
    </source>
</evidence>
<dbReference type="Proteomes" id="UP000325797">
    <property type="component" value="Chromosome"/>
</dbReference>
<keyword evidence="2 7" id="KW-0813">Transport</keyword>
<dbReference type="EMBL" id="CP042582">
    <property type="protein sequence ID" value="QEX21048.1"/>
    <property type="molecule type" value="Genomic_DNA"/>
</dbReference>
<feature type="transmembrane region" description="Helical" evidence="7">
    <location>
        <begin position="375"/>
        <end position="402"/>
    </location>
</feature>